<comment type="caution">
    <text evidence="2">The sequence shown here is derived from an EMBL/GenBank/DDBJ whole genome shotgun (WGS) entry which is preliminary data.</text>
</comment>
<evidence type="ECO:0000313" key="3">
    <source>
        <dbReference type="Proteomes" id="UP000037035"/>
    </source>
</evidence>
<sequence length="169" mass="18172">MSLIKIQSPFYALILLNTCLRKVNATLTPLVEYIFLQILVPPSPNMSRSQLFKNISIQLSAKQNVSPRRPGVVSRPGNPSYNDILAALDNICHGNNLPPPHVFARIVPARGTGSLTAQCSAGMCFSCRGKLLVAPLPCMPNLLPPQTPGRSASVYARPPPPIGVSHQLG</sequence>
<evidence type="ECO:0000313" key="2">
    <source>
        <dbReference type="EMBL" id="KNZ58581.1"/>
    </source>
</evidence>
<reference evidence="2 3" key="1">
    <citation type="submission" date="2015-08" db="EMBL/GenBank/DDBJ databases">
        <title>Next Generation Sequencing and Analysis of the Genome of Puccinia sorghi L Schw, the Causal Agent of Maize Common Rust.</title>
        <authorList>
            <person name="Rochi L."/>
            <person name="Burguener G."/>
            <person name="Darino M."/>
            <person name="Turjanski A."/>
            <person name="Kreff E."/>
            <person name="Dieguez M.J."/>
            <person name="Sacco F."/>
        </authorList>
    </citation>
    <scope>NUCLEOTIDE SEQUENCE [LARGE SCALE GENOMIC DNA]</scope>
    <source>
        <strain evidence="2 3">RO10H11247</strain>
    </source>
</reference>
<dbReference type="EMBL" id="LAVV01006728">
    <property type="protein sequence ID" value="KNZ58581.1"/>
    <property type="molecule type" value="Genomic_DNA"/>
</dbReference>
<protein>
    <submittedName>
        <fullName evidence="2">Uncharacterized protein</fullName>
    </submittedName>
</protein>
<gene>
    <name evidence="2" type="ORF">VP01_1901g4</name>
</gene>
<dbReference type="Proteomes" id="UP000037035">
    <property type="component" value="Unassembled WGS sequence"/>
</dbReference>
<feature type="region of interest" description="Disordered" evidence="1">
    <location>
        <begin position="148"/>
        <end position="169"/>
    </location>
</feature>
<name>A0A0L6VCR8_9BASI</name>
<proteinExistence type="predicted"/>
<dbReference type="AlphaFoldDB" id="A0A0L6VCR8"/>
<evidence type="ECO:0000256" key="1">
    <source>
        <dbReference type="SAM" id="MobiDB-lite"/>
    </source>
</evidence>
<dbReference type="VEuPathDB" id="FungiDB:VP01_1901g4"/>
<keyword evidence="3" id="KW-1185">Reference proteome</keyword>
<accession>A0A0L6VCR8</accession>
<organism evidence="2 3">
    <name type="scientific">Puccinia sorghi</name>
    <dbReference type="NCBI Taxonomy" id="27349"/>
    <lineage>
        <taxon>Eukaryota</taxon>
        <taxon>Fungi</taxon>
        <taxon>Dikarya</taxon>
        <taxon>Basidiomycota</taxon>
        <taxon>Pucciniomycotina</taxon>
        <taxon>Pucciniomycetes</taxon>
        <taxon>Pucciniales</taxon>
        <taxon>Pucciniaceae</taxon>
        <taxon>Puccinia</taxon>
    </lineage>
</organism>